<dbReference type="GeneID" id="28733997"/>
<dbReference type="InterPro" id="IPR037141">
    <property type="entry name" value="NDT80_DNA-bd_dom_sf"/>
</dbReference>
<evidence type="ECO:0000259" key="4">
    <source>
        <dbReference type="PROSITE" id="PS51517"/>
    </source>
</evidence>
<dbReference type="GO" id="GO:0045944">
    <property type="term" value="P:positive regulation of transcription by RNA polymerase II"/>
    <property type="evidence" value="ECO:0007669"/>
    <property type="project" value="TreeGrafter"/>
</dbReference>
<feature type="compositionally biased region" description="Basic residues" evidence="3">
    <location>
        <begin position="269"/>
        <end position="282"/>
    </location>
</feature>
<dbReference type="OrthoDB" id="2288358at2759"/>
<dbReference type="SUPFAM" id="SSF49417">
    <property type="entry name" value="p53-like transcription factors"/>
    <property type="match status" value="1"/>
</dbReference>
<evidence type="ECO:0000256" key="2">
    <source>
        <dbReference type="PROSITE-ProRule" id="PRU00850"/>
    </source>
</evidence>
<dbReference type="Gene3D" id="2.60.40.1390">
    <property type="entry name" value="NDT80 DNA-binding domain"/>
    <property type="match status" value="1"/>
</dbReference>
<dbReference type="GO" id="GO:0003700">
    <property type="term" value="F:DNA-binding transcription factor activity"/>
    <property type="evidence" value="ECO:0007669"/>
    <property type="project" value="UniProtKB-UniRule"/>
</dbReference>
<feature type="region of interest" description="Disordered" evidence="3">
    <location>
        <begin position="120"/>
        <end position="148"/>
    </location>
</feature>
<dbReference type="PANTHER" id="PTHR35144:SF2">
    <property type="entry name" value="MEIOSIS-SPECIFIC TRANSCRIPTION FACTOR NDT80"/>
    <property type="match status" value="1"/>
</dbReference>
<dbReference type="GO" id="GO:0000228">
    <property type="term" value="C:nuclear chromosome"/>
    <property type="evidence" value="ECO:0007669"/>
    <property type="project" value="TreeGrafter"/>
</dbReference>
<sequence>MRTPTSPYRGSYYANDNTYSDGVNMPQSESSDVKGPGFSETVPLAELVNRSGTHMKPEIIASIHKGFFQVDNKWTCYRRNYFQVNCGFTFKSHQDSHVYLRQNDQHQQVYGYAVSIRAKTGPSGSTEGEARGLVQHTPKRQKQQETVPTKHAVVPQTALHQNPHQHHGHMYQHPPGAVDPYYAHGHAFGNFGSRGIGFDSAAQTPASYTFERIQFQKATANNGKRRAQQQFFHVIVELSVNISPPNSHRDDWVVVATRESEPMVVRGRSPGHYKDNHHRRDSHGHMDHDRAAGGAGDRGQMPYNPYSSAPVGSYESSHSGHHSGYSGTSYQQTYLAHASPPSAGSGTRLNGSPEEAGFAISDNETLRSTDVYSQQLTPPSETEDETMFALGRKRPHEDDNPDEASAYRFSPTLCDSMSAHTMDYPTFARSKALVASS</sequence>
<feature type="region of interest" description="Disordered" evidence="3">
    <location>
        <begin position="263"/>
        <end position="384"/>
    </location>
</feature>
<dbReference type="PROSITE" id="PS51517">
    <property type="entry name" value="NDT80"/>
    <property type="match status" value="1"/>
</dbReference>
<keyword evidence="6" id="KW-1185">Reference proteome</keyword>
<proteinExistence type="predicted"/>
<evidence type="ECO:0000313" key="6">
    <source>
        <dbReference type="Proteomes" id="UP000038010"/>
    </source>
</evidence>
<gene>
    <name evidence="5" type="ORF">AB675_2168</name>
</gene>
<feature type="domain" description="NDT80" evidence="4">
    <location>
        <begin position="1"/>
        <end position="277"/>
    </location>
</feature>
<accession>A0A0N1HY25</accession>
<dbReference type="RefSeq" id="XP_018003079.1">
    <property type="nucleotide sequence ID" value="XM_018142117.1"/>
</dbReference>
<dbReference type="VEuPathDB" id="FungiDB:AB675_2168"/>
<feature type="region of interest" description="Disordered" evidence="3">
    <location>
        <begin position="1"/>
        <end position="35"/>
    </location>
</feature>
<name>A0A0N1HY25_9EURO</name>
<organism evidence="5 6">
    <name type="scientific">Cyphellophora attinorum</name>
    <dbReference type="NCBI Taxonomy" id="1664694"/>
    <lineage>
        <taxon>Eukaryota</taxon>
        <taxon>Fungi</taxon>
        <taxon>Dikarya</taxon>
        <taxon>Ascomycota</taxon>
        <taxon>Pezizomycotina</taxon>
        <taxon>Eurotiomycetes</taxon>
        <taxon>Chaetothyriomycetidae</taxon>
        <taxon>Chaetothyriales</taxon>
        <taxon>Cyphellophoraceae</taxon>
        <taxon>Cyphellophora</taxon>
    </lineage>
</organism>
<evidence type="ECO:0000256" key="1">
    <source>
        <dbReference type="ARBA" id="ARBA00023125"/>
    </source>
</evidence>
<dbReference type="InterPro" id="IPR008967">
    <property type="entry name" value="p53-like_TF_DNA-bd_sf"/>
</dbReference>
<evidence type="ECO:0000313" key="5">
    <source>
        <dbReference type="EMBL" id="KPI43116.1"/>
    </source>
</evidence>
<dbReference type="PANTHER" id="PTHR35144">
    <property type="entry name" value="MEIOSIS-SPECIFIC TRANSCRIPTION FACTOR NDT80"/>
    <property type="match status" value="1"/>
</dbReference>
<dbReference type="GO" id="GO:0051321">
    <property type="term" value="P:meiotic cell cycle"/>
    <property type="evidence" value="ECO:0007669"/>
    <property type="project" value="TreeGrafter"/>
</dbReference>
<evidence type="ECO:0000256" key="3">
    <source>
        <dbReference type="SAM" id="MobiDB-lite"/>
    </source>
</evidence>
<dbReference type="InterPro" id="IPR024061">
    <property type="entry name" value="NDT80_DNA-bd_dom"/>
</dbReference>
<dbReference type="Pfam" id="PF05224">
    <property type="entry name" value="NDT80_PhoG"/>
    <property type="match status" value="1"/>
</dbReference>
<reference evidence="5 6" key="1">
    <citation type="submission" date="2015-06" db="EMBL/GenBank/DDBJ databases">
        <title>Draft genome of the ant-associated black yeast Phialophora attae CBS 131958.</title>
        <authorList>
            <person name="Moreno L.F."/>
            <person name="Stielow B.J."/>
            <person name="de Hoog S."/>
            <person name="Vicente V.A."/>
            <person name="Weiss V.A."/>
            <person name="de Vries M."/>
            <person name="Cruz L.M."/>
            <person name="Souza E.M."/>
        </authorList>
    </citation>
    <scope>NUCLEOTIDE SEQUENCE [LARGE SCALE GENOMIC DNA]</scope>
    <source>
        <strain evidence="5 6">CBS 131958</strain>
    </source>
</reference>
<dbReference type="GO" id="GO:0003677">
    <property type="term" value="F:DNA binding"/>
    <property type="evidence" value="ECO:0007669"/>
    <property type="project" value="UniProtKB-KW"/>
</dbReference>
<dbReference type="AlphaFoldDB" id="A0A0N1HY25"/>
<feature type="compositionally biased region" description="Low complexity" evidence="3">
    <location>
        <begin position="312"/>
        <end position="330"/>
    </location>
</feature>
<dbReference type="Proteomes" id="UP000038010">
    <property type="component" value="Unassembled WGS sequence"/>
</dbReference>
<feature type="DNA-binding region" description="NDT80" evidence="2">
    <location>
        <begin position="1"/>
        <end position="277"/>
    </location>
</feature>
<feature type="compositionally biased region" description="Polar residues" evidence="3">
    <location>
        <begin position="362"/>
        <end position="380"/>
    </location>
</feature>
<dbReference type="InterPro" id="IPR052605">
    <property type="entry name" value="Fungal_trans_regulator"/>
</dbReference>
<dbReference type="EMBL" id="LFJN01000006">
    <property type="protein sequence ID" value="KPI43116.1"/>
    <property type="molecule type" value="Genomic_DNA"/>
</dbReference>
<protein>
    <recommendedName>
        <fullName evidence="4">NDT80 domain-containing protein</fullName>
    </recommendedName>
</protein>
<comment type="caution">
    <text evidence="5">The sequence shown here is derived from an EMBL/GenBank/DDBJ whole genome shotgun (WGS) entry which is preliminary data.</text>
</comment>
<keyword evidence="1 2" id="KW-0238">DNA-binding</keyword>
<feature type="compositionally biased region" description="Polar residues" evidence="3">
    <location>
        <begin position="1"/>
        <end position="30"/>
    </location>
</feature>